<keyword evidence="2" id="KW-1185">Reference proteome</keyword>
<gene>
    <name evidence="1" type="ORF">MFIFM68171_10938</name>
</gene>
<comment type="caution">
    <text evidence="1">The sequence shown here is derived from an EMBL/GenBank/DDBJ whole genome shotgun (WGS) entry which is preliminary data.</text>
</comment>
<reference evidence="1 2" key="1">
    <citation type="submission" date="2024-09" db="EMBL/GenBank/DDBJ databases">
        <title>Itraconazole resistance in Madurella fahalii resulting from another homologue of gene encoding cytochrome P450 14-alpha sterol demethylase (CYP51).</title>
        <authorList>
            <person name="Yoshioka I."/>
            <person name="Fahal A.H."/>
            <person name="Kaneko S."/>
            <person name="Yaguchi T."/>
        </authorList>
    </citation>
    <scope>NUCLEOTIDE SEQUENCE [LARGE SCALE GENOMIC DNA]</scope>
    <source>
        <strain evidence="1 2">IFM 68171</strain>
    </source>
</reference>
<evidence type="ECO:0000313" key="1">
    <source>
        <dbReference type="EMBL" id="GAB1320728.1"/>
    </source>
</evidence>
<organism evidence="1 2">
    <name type="scientific">Madurella fahalii</name>
    <dbReference type="NCBI Taxonomy" id="1157608"/>
    <lineage>
        <taxon>Eukaryota</taxon>
        <taxon>Fungi</taxon>
        <taxon>Dikarya</taxon>
        <taxon>Ascomycota</taxon>
        <taxon>Pezizomycotina</taxon>
        <taxon>Sordariomycetes</taxon>
        <taxon>Sordariomycetidae</taxon>
        <taxon>Sordariales</taxon>
        <taxon>Sordariales incertae sedis</taxon>
        <taxon>Madurella</taxon>
    </lineage>
</organism>
<sequence length="76" mass="8470">MPTRLRSHNPVPVPTLVQAFGGAQRLEQLVELWLELVIVQDCFDDPSMSAFLRRAALEEAFGCATIDLDTIERTGL</sequence>
<accession>A0ABQ0GSM6</accession>
<evidence type="ECO:0000313" key="2">
    <source>
        <dbReference type="Proteomes" id="UP001628179"/>
    </source>
</evidence>
<dbReference type="EMBL" id="BAAFSV010000006">
    <property type="protein sequence ID" value="GAB1320728.1"/>
    <property type="molecule type" value="Genomic_DNA"/>
</dbReference>
<proteinExistence type="predicted"/>
<protein>
    <submittedName>
        <fullName evidence="1">Uncharacterized protein</fullName>
    </submittedName>
</protein>
<dbReference type="GeneID" id="98181680"/>
<name>A0ABQ0GSM6_9PEZI</name>
<dbReference type="Proteomes" id="UP001628179">
    <property type="component" value="Unassembled WGS sequence"/>
</dbReference>
<dbReference type="RefSeq" id="XP_070922458.1">
    <property type="nucleotide sequence ID" value="XM_071066357.1"/>
</dbReference>